<dbReference type="Gene3D" id="3.80.10.10">
    <property type="entry name" value="Ribonuclease Inhibitor"/>
    <property type="match status" value="1"/>
</dbReference>
<name>A0A9P3GIG1_9APHY</name>
<accession>A0A9P3GIG1</accession>
<dbReference type="EMBL" id="BPQB01000038">
    <property type="protein sequence ID" value="GJE94189.1"/>
    <property type="molecule type" value="Genomic_DNA"/>
</dbReference>
<gene>
    <name evidence="1" type="ORF">PsYK624_103570</name>
</gene>
<protein>
    <recommendedName>
        <fullName evidence="3">F-box domain-containing protein</fullName>
    </recommendedName>
</protein>
<evidence type="ECO:0000313" key="2">
    <source>
        <dbReference type="Proteomes" id="UP000703269"/>
    </source>
</evidence>
<proteinExistence type="predicted"/>
<dbReference type="InterPro" id="IPR032675">
    <property type="entry name" value="LRR_dom_sf"/>
</dbReference>
<dbReference type="SUPFAM" id="SSF52047">
    <property type="entry name" value="RNI-like"/>
    <property type="match status" value="1"/>
</dbReference>
<dbReference type="Proteomes" id="UP000703269">
    <property type="component" value="Unassembled WGS sequence"/>
</dbReference>
<organism evidence="1 2">
    <name type="scientific">Phanerochaete sordida</name>
    <dbReference type="NCBI Taxonomy" id="48140"/>
    <lineage>
        <taxon>Eukaryota</taxon>
        <taxon>Fungi</taxon>
        <taxon>Dikarya</taxon>
        <taxon>Basidiomycota</taxon>
        <taxon>Agaricomycotina</taxon>
        <taxon>Agaricomycetes</taxon>
        <taxon>Polyporales</taxon>
        <taxon>Phanerochaetaceae</taxon>
        <taxon>Phanerochaete</taxon>
    </lineage>
</organism>
<evidence type="ECO:0008006" key="3">
    <source>
        <dbReference type="Google" id="ProtNLM"/>
    </source>
</evidence>
<evidence type="ECO:0000313" key="1">
    <source>
        <dbReference type="EMBL" id="GJE94189.1"/>
    </source>
</evidence>
<sequence length="421" mass="46889">MEDPVVAPAIVADCVDEIVLRSLPFSGLEDARMKEAFYGTPYIMRLPQELLDAIIDCLRKEKRALANCAATMRRWLYRARRHLFDNISIKHVHAFFAFLQTAPQSVAGNIKFLTLRLHEDHHLDLRTLASALAKMPALDQLWIRHASSMTIPDAVSTSVPRIAQLDILVIDRSVLSAVELATLISLFPSVTDLYIEADCTFTGAATDALQEGVRETLSKVKLTKLAVGARAHDHEAVLNVLRLTSSVDPLTVTSLELNFMSCAWLSTAQRALSVCGPGVEDLAVDLTFWDEDDAKHSLKGLGLSACKKLRRLRLDLSGPEQLQLVRDVLFDVLPRECQPGLRVDLAVSLLEIGNFRAQWDSTLSAYGVKDISAFRLWCRTASRIDDRSNAFKRGRLLEPEEQAQVLKLLPETHKLGTLKFA</sequence>
<reference evidence="1 2" key="1">
    <citation type="submission" date="2021-08" db="EMBL/GenBank/DDBJ databases">
        <title>Draft Genome Sequence of Phanerochaete sordida strain YK-624.</title>
        <authorList>
            <person name="Mori T."/>
            <person name="Dohra H."/>
            <person name="Suzuki T."/>
            <person name="Kawagishi H."/>
            <person name="Hirai H."/>
        </authorList>
    </citation>
    <scope>NUCLEOTIDE SEQUENCE [LARGE SCALE GENOMIC DNA]</scope>
    <source>
        <strain evidence="1 2">YK-624</strain>
    </source>
</reference>
<dbReference type="OrthoDB" id="2788229at2759"/>
<comment type="caution">
    <text evidence="1">The sequence shown here is derived from an EMBL/GenBank/DDBJ whole genome shotgun (WGS) entry which is preliminary data.</text>
</comment>
<keyword evidence="2" id="KW-1185">Reference proteome</keyword>
<dbReference type="AlphaFoldDB" id="A0A9P3GIG1"/>